<name>A0A6A6T5I6_9PLEO</name>
<comment type="cofactor">
    <cofactor evidence="9">
        <name>Cu cation</name>
        <dbReference type="ChEBI" id="CHEBI:23378"/>
    </cofactor>
    <text evidence="9">Contains 1 topaquinone per subunit.</text>
</comment>
<comment type="PTM">
    <text evidence="8 9">Topaquinone (TPQ) is generated by copper-dependent autoxidation of a specific tyrosyl residue.</text>
</comment>
<evidence type="ECO:0000256" key="5">
    <source>
        <dbReference type="ARBA" id="ARBA00023002"/>
    </source>
</evidence>
<dbReference type="SUPFAM" id="SSF54416">
    <property type="entry name" value="Amine oxidase N-terminal region"/>
    <property type="match status" value="2"/>
</dbReference>
<dbReference type="GO" id="GO:0009308">
    <property type="term" value="P:amine metabolic process"/>
    <property type="evidence" value="ECO:0007669"/>
    <property type="project" value="UniProtKB-UniRule"/>
</dbReference>
<organism evidence="14 15">
    <name type="scientific">Lophiostoma macrostomum CBS 122681</name>
    <dbReference type="NCBI Taxonomy" id="1314788"/>
    <lineage>
        <taxon>Eukaryota</taxon>
        <taxon>Fungi</taxon>
        <taxon>Dikarya</taxon>
        <taxon>Ascomycota</taxon>
        <taxon>Pezizomycotina</taxon>
        <taxon>Dothideomycetes</taxon>
        <taxon>Pleosporomycetidae</taxon>
        <taxon>Pleosporales</taxon>
        <taxon>Lophiostomataceae</taxon>
        <taxon>Lophiostoma</taxon>
    </lineage>
</organism>
<reference evidence="14" key="1">
    <citation type="journal article" date="2020" name="Stud. Mycol.">
        <title>101 Dothideomycetes genomes: a test case for predicting lifestyles and emergence of pathogens.</title>
        <authorList>
            <person name="Haridas S."/>
            <person name="Albert R."/>
            <person name="Binder M."/>
            <person name="Bloem J."/>
            <person name="Labutti K."/>
            <person name="Salamov A."/>
            <person name="Andreopoulos B."/>
            <person name="Baker S."/>
            <person name="Barry K."/>
            <person name="Bills G."/>
            <person name="Bluhm B."/>
            <person name="Cannon C."/>
            <person name="Castanera R."/>
            <person name="Culley D."/>
            <person name="Daum C."/>
            <person name="Ezra D."/>
            <person name="Gonzalez J."/>
            <person name="Henrissat B."/>
            <person name="Kuo A."/>
            <person name="Liang C."/>
            <person name="Lipzen A."/>
            <person name="Lutzoni F."/>
            <person name="Magnuson J."/>
            <person name="Mondo S."/>
            <person name="Nolan M."/>
            <person name="Ohm R."/>
            <person name="Pangilinan J."/>
            <person name="Park H.-J."/>
            <person name="Ramirez L."/>
            <person name="Alfaro M."/>
            <person name="Sun H."/>
            <person name="Tritt A."/>
            <person name="Yoshinaga Y."/>
            <person name="Zwiers L.-H."/>
            <person name="Turgeon B."/>
            <person name="Goodwin S."/>
            <person name="Spatafora J."/>
            <person name="Crous P."/>
            <person name="Grigoriev I."/>
        </authorList>
    </citation>
    <scope>NUCLEOTIDE SEQUENCE</scope>
    <source>
        <strain evidence="14">CBS 122681</strain>
    </source>
</reference>
<evidence type="ECO:0000259" key="12">
    <source>
        <dbReference type="Pfam" id="PF02727"/>
    </source>
</evidence>
<accession>A0A6A6T5I6</accession>
<evidence type="ECO:0000256" key="3">
    <source>
        <dbReference type="ARBA" id="ARBA00022723"/>
    </source>
</evidence>
<protein>
    <recommendedName>
        <fullName evidence="9">Amine oxidase</fullName>
        <ecNumber evidence="9">1.4.3.-</ecNumber>
    </recommendedName>
</protein>
<dbReference type="SUPFAM" id="SSF49998">
    <property type="entry name" value="Amine oxidase catalytic domain"/>
    <property type="match status" value="1"/>
</dbReference>
<feature type="active site" description="Proton acceptor" evidence="7">
    <location>
        <position position="404"/>
    </location>
</feature>
<dbReference type="AlphaFoldDB" id="A0A6A6T5I6"/>
<dbReference type="InterPro" id="IPR036460">
    <property type="entry name" value="Cu_amine_oxidase_C_sf"/>
</dbReference>
<feature type="signal peptide" evidence="10">
    <location>
        <begin position="1"/>
        <end position="19"/>
    </location>
</feature>
<comment type="similarity">
    <text evidence="2 9">Belongs to the copper/topaquinone oxidase family.</text>
</comment>
<dbReference type="Pfam" id="PF02727">
    <property type="entry name" value="Cu_amine_oxidN2"/>
    <property type="match status" value="1"/>
</dbReference>
<dbReference type="Pfam" id="PF01179">
    <property type="entry name" value="Cu_amine_oxid"/>
    <property type="match status" value="1"/>
</dbReference>
<dbReference type="InterPro" id="IPR015800">
    <property type="entry name" value="Cu_amine_oxidase_N2"/>
</dbReference>
<dbReference type="EMBL" id="MU004351">
    <property type="protein sequence ID" value="KAF2655319.1"/>
    <property type="molecule type" value="Genomic_DNA"/>
</dbReference>
<feature type="chain" id="PRO_5025477866" description="Amine oxidase" evidence="10">
    <location>
        <begin position="20"/>
        <end position="784"/>
    </location>
</feature>
<feature type="modified residue" description="2',4',5'-topaquinone" evidence="8">
    <location>
        <position position="492"/>
    </location>
</feature>
<dbReference type="InterPro" id="IPR049948">
    <property type="entry name" value="Cu_Am_ox_TPQ-bd"/>
</dbReference>
<dbReference type="GO" id="GO:0008131">
    <property type="term" value="F:primary methylamine oxidase activity"/>
    <property type="evidence" value="ECO:0007669"/>
    <property type="project" value="InterPro"/>
</dbReference>
<keyword evidence="3 9" id="KW-0479">Metal-binding</keyword>
<evidence type="ECO:0000256" key="2">
    <source>
        <dbReference type="ARBA" id="ARBA00007983"/>
    </source>
</evidence>
<evidence type="ECO:0000256" key="7">
    <source>
        <dbReference type="PIRSR" id="PIRSR600269-50"/>
    </source>
</evidence>
<keyword evidence="10" id="KW-0732">Signal</keyword>
<evidence type="ECO:0000313" key="14">
    <source>
        <dbReference type="EMBL" id="KAF2655319.1"/>
    </source>
</evidence>
<feature type="active site" description="Schiff-base intermediate with substrate; via topaquinone" evidence="7">
    <location>
        <position position="492"/>
    </location>
</feature>
<evidence type="ECO:0000256" key="4">
    <source>
        <dbReference type="ARBA" id="ARBA00022772"/>
    </source>
</evidence>
<dbReference type="PANTHER" id="PTHR10638">
    <property type="entry name" value="COPPER AMINE OXIDASE"/>
    <property type="match status" value="1"/>
</dbReference>
<evidence type="ECO:0000256" key="8">
    <source>
        <dbReference type="PIRSR" id="PIRSR600269-51"/>
    </source>
</evidence>
<keyword evidence="5 9" id="KW-0560">Oxidoreductase</keyword>
<dbReference type="PANTHER" id="PTHR10638:SF20">
    <property type="entry name" value="AMINE OXIDASE"/>
    <property type="match status" value="1"/>
</dbReference>
<dbReference type="Proteomes" id="UP000799324">
    <property type="component" value="Unassembled WGS sequence"/>
</dbReference>
<dbReference type="EC" id="1.4.3.-" evidence="9"/>
<keyword evidence="6 9" id="KW-0186">Copper</keyword>
<dbReference type="Gene3D" id="3.10.450.40">
    <property type="match status" value="2"/>
</dbReference>
<dbReference type="InterPro" id="IPR015798">
    <property type="entry name" value="Cu_amine_oxidase_C"/>
</dbReference>
<dbReference type="Gene3D" id="2.70.98.20">
    <property type="entry name" value="Copper amine oxidase, catalytic domain"/>
    <property type="match status" value="1"/>
</dbReference>
<sequence>MRLSTFAYLSFLGLAFSSAVPPLGYERRLLRDAFDKRSSNASSTSCFADGAPSTVAPKPNVWAPLSPTDNLAVWNFLHDPAAGLNLTHPDEAVLTDNYVFWIDVLHTNKSDVLPFLDGEGPLPAKYARAIIFQGGKADPDSQEYMIGPLPVSAETTIEKLDYMYNGGSGGSVPYNARYFDGPRSTATDPLIASIMSNISDITAALFQGGAYYGAEDERSNLSLTSGTPLSFDGTQAFRNIMFRFPGPASYMTPLDFFLLIDCTGTDASLYSLKGFVTGEKFYPTIADLRSAFEAGTLGAEYDQTVDADWALVNYKPELGVRALEERLAPSTIEIGGKRYKLDEENQYVEYMGWSFYISYSQTLGFMFFDIKFKGERIIYELSMQEATAQYGGNQPKAANTVYHDTYYQLGTSIGTLVEGFDCPWGSTFWNLTYHSRNTTVVNEDSLCIFEADMNFPLSRHRAADSNDYGFSKFGTVKGAALIVRSIATVGNYDYMFDYSFHMDGSLEVIVRASGYLQSSFYYPNQGKWGPRIQQATQGSLHDHIITYKADFDILGTSNALQVSELKAVNQSQPWFPELGTFEQMELDASIMETEQQFNYFPNNQAMYVVLNQNETNAWGEPRGYRIVPGRSDIHLSILNSPWSLKNSEFAKSQLAVTRQHDNEPYANSVQNINLPSKPQQDFSKFFDGESVVDEDLVVWFNLGMHHFTRAEDVPVTLYTEAYSSIVFAPQNFFDRAQDGDLLNRRWMEVDEEGVLTYEAYGVTLETCDVVLEEPAESLGTIFDI</sequence>
<comment type="cofactor">
    <cofactor evidence="1">
        <name>Cu cation</name>
        <dbReference type="ChEBI" id="CHEBI:23378"/>
    </cofactor>
</comment>
<gene>
    <name evidence="14" type="ORF">K491DRAFT_599065</name>
</gene>
<evidence type="ECO:0000259" key="13">
    <source>
        <dbReference type="Pfam" id="PF09248"/>
    </source>
</evidence>
<proteinExistence type="inferred from homology"/>
<dbReference type="PRINTS" id="PR00766">
    <property type="entry name" value="CUDAOXIDASE"/>
</dbReference>
<keyword evidence="4 7" id="KW-0801">TPQ</keyword>
<evidence type="ECO:0000256" key="6">
    <source>
        <dbReference type="ARBA" id="ARBA00023008"/>
    </source>
</evidence>
<dbReference type="InterPro" id="IPR015328">
    <property type="entry name" value="DUF1965"/>
</dbReference>
<feature type="domain" description="Copper amine oxidase N2-terminal" evidence="12">
    <location>
        <begin position="91"/>
        <end position="149"/>
    </location>
</feature>
<dbReference type="InterPro" id="IPR016182">
    <property type="entry name" value="Cu_amine_oxidase_N-reg"/>
</dbReference>
<dbReference type="PROSITE" id="PS01164">
    <property type="entry name" value="COPPER_AMINE_OXID_1"/>
    <property type="match status" value="1"/>
</dbReference>
<dbReference type="GO" id="GO:0005886">
    <property type="term" value="C:plasma membrane"/>
    <property type="evidence" value="ECO:0007669"/>
    <property type="project" value="TreeGrafter"/>
</dbReference>
<dbReference type="Pfam" id="PF09248">
    <property type="entry name" value="DUF1965"/>
    <property type="match status" value="1"/>
</dbReference>
<dbReference type="GO" id="GO:0048038">
    <property type="term" value="F:quinone binding"/>
    <property type="evidence" value="ECO:0007669"/>
    <property type="project" value="InterPro"/>
</dbReference>
<evidence type="ECO:0000256" key="10">
    <source>
        <dbReference type="SAM" id="SignalP"/>
    </source>
</evidence>
<dbReference type="GO" id="GO:0005507">
    <property type="term" value="F:copper ion binding"/>
    <property type="evidence" value="ECO:0007669"/>
    <property type="project" value="InterPro"/>
</dbReference>
<dbReference type="InterPro" id="IPR000269">
    <property type="entry name" value="Cu_amine_oxidase"/>
</dbReference>
<evidence type="ECO:0000256" key="9">
    <source>
        <dbReference type="RuleBase" id="RU000672"/>
    </source>
</evidence>
<evidence type="ECO:0000313" key="15">
    <source>
        <dbReference type="Proteomes" id="UP000799324"/>
    </source>
</evidence>
<dbReference type="OrthoDB" id="3341590at2759"/>
<feature type="domain" description="Copper amine oxidase catalytic" evidence="11">
    <location>
        <begin position="331"/>
        <end position="736"/>
    </location>
</feature>
<feature type="domain" description="DUF1965" evidence="13">
    <location>
        <begin position="251"/>
        <end position="313"/>
    </location>
</feature>
<evidence type="ECO:0000256" key="1">
    <source>
        <dbReference type="ARBA" id="ARBA00001935"/>
    </source>
</evidence>
<evidence type="ECO:0000259" key="11">
    <source>
        <dbReference type="Pfam" id="PF01179"/>
    </source>
</evidence>
<keyword evidence="15" id="KW-1185">Reference proteome</keyword>